<proteinExistence type="predicted"/>
<keyword evidence="3 5" id="KW-0732">Signal</keyword>
<evidence type="ECO:0000256" key="5">
    <source>
        <dbReference type="SAM" id="SignalP"/>
    </source>
</evidence>
<dbReference type="InterPro" id="IPR004564">
    <property type="entry name" value="OM_lipoprot_carrier_LolA-like"/>
</dbReference>
<feature type="signal peptide" evidence="5">
    <location>
        <begin position="1"/>
        <end position="25"/>
    </location>
</feature>
<dbReference type="AlphaFoldDB" id="A0A1R4H5R6"/>
<dbReference type="SUPFAM" id="SSF89392">
    <property type="entry name" value="Prokaryotic lipoproteins and lipoprotein localization factors"/>
    <property type="match status" value="1"/>
</dbReference>
<accession>A0A1R4H5R6</accession>
<evidence type="ECO:0000256" key="1">
    <source>
        <dbReference type="ARBA" id="ARBA00011245"/>
    </source>
</evidence>
<dbReference type="Pfam" id="PF19574">
    <property type="entry name" value="LolA_3"/>
    <property type="match status" value="1"/>
</dbReference>
<dbReference type="Proteomes" id="UP000195442">
    <property type="component" value="Unassembled WGS sequence"/>
</dbReference>
<evidence type="ECO:0000256" key="2">
    <source>
        <dbReference type="ARBA" id="ARBA00022448"/>
    </source>
</evidence>
<dbReference type="GO" id="GO:0015031">
    <property type="term" value="P:protein transport"/>
    <property type="evidence" value="ECO:0007669"/>
    <property type="project" value="UniProtKB-KW"/>
</dbReference>
<dbReference type="Gene3D" id="2.50.20.10">
    <property type="entry name" value="Lipoprotein localisation LolA/LolB/LppX"/>
    <property type="match status" value="1"/>
</dbReference>
<reference evidence="7" key="1">
    <citation type="submission" date="2017-02" db="EMBL/GenBank/DDBJ databases">
        <authorList>
            <person name="Daims H."/>
        </authorList>
    </citation>
    <scope>NUCLEOTIDE SEQUENCE [LARGE SCALE GENOMIC DNA]</scope>
</reference>
<feature type="chain" id="PRO_5012096809" evidence="5">
    <location>
        <begin position="26"/>
        <end position="200"/>
    </location>
</feature>
<comment type="subunit">
    <text evidence="1">Monomer.</text>
</comment>
<organism evidence="6 7">
    <name type="scientific">Crenothrix polyspora</name>
    <dbReference type="NCBI Taxonomy" id="360316"/>
    <lineage>
        <taxon>Bacteria</taxon>
        <taxon>Pseudomonadati</taxon>
        <taxon>Pseudomonadota</taxon>
        <taxon>Gammaproteobacteria</taxon>
        <taxon>Methylococcales</taxon>
        <taxon>Crenotrichaceae</taxon>
        <taxon>Crenothrix</taxon>
    </lineage>
</organism>
<evidence type="ECO:0000313" key="6">
    <source>
        <dbReference type="EMBL" id="SJM91584.1"/>
    </source>
</evidence>
<dbReference type="CDD" id="cd16325">
    <property type="entry name" value="LolA"/>
    <property type="match status" value="1"/>
</dbReference>
<keyword evidence="7" id="KW-1185">Reference proteome</keyword>
<evidence type="ECO:0000313" key="7">
    <source>
        <dbReference type="Proteomes" id="UP000195442"/>
    </source>
</evidence>
<gene>
    <name evidence="6" type="ORF">CRENPOLYSF2_2300011</name>
</gene>
<dbReference type="OrthoDB" id="5700849at2"/>
<dbReference type="EMBL" id="FUKJ01000147">
    <property type="protein sequence ID" value="SJM91584.1"/>
    <property type="molecule type" value="Genomic_DNA"/>
</dbReference>
<protein>
    <submittedName>
        <fullName evidence="6">Outer membrane lipoprotein carrier protein LolA</fullName>
    </submittedName>
</protein>
<dbReference type="RefSeq" id="WP_087146603.1">
    <property type="nucleotide sequence ID" value="NZ_FUKJ01000147.1"/>
</dbReference>
<evidence type="ECO:0000256" key="3">
    <source>
        <dbReference type="ARBA" id="ARBA00022729"/>
    </source>
</evidence>
<keyword evidence="6" id="KW-0449">Lipoprotein</keyword>
<keyword evidence="2" id="KW-0813">Transport</keyword>
<sequence>MIATTTPTFLRALLLFVLSFGQSYADDVLASIAARLVKTPMTQGQFQQEKRLKILRKPLLSTGTFTYHQSKGVIWKTLTPVSSLLLVNDSHLITAQGEQAVPPAFGSVFKALLGGELNRLTEGFSITGKDQKTAWQLQLIPKDALLKKVISTIQLTGDTELRQLELQEVNGNLTQISFTQISHPDHLSSEQQADFERLSP</sequence>
<dbReference type="InterPro" id="IPR029046">
    <property type="entry name" value="LolA/LolB/LppX"/>
</dbReference>
<evidence type="ECO:0000256" key="4">
    <source>
        <dbReference type="ARBA" id="ARBA00022927"/>
    </source>
</evidence>
<keyword evidence="4" id="KW-0653">Protein transport</keyword>
<name>A0A1R4H5R6_9GAMM</name>